<feature type="transmembrane region" description="Helical" evidence="1">
    <location>
        <begin position="440"/>
        <end position="461"/>
    </location>
</feature>
<feature type="transmembrane region" description="Helical" evidence="1">
    <location>
        <begin position="110"/>
        <end position="132"/>
    </location>
</feature>
<feature type="transmembrane region" description="Helical" evidence="1">
    <location>
        <begin position="169"/>
        <end position="194"/>
    </location>
</feature>
<dbReference type="OrthoDB" id="37830at2"/>
<feature type="transmembrane region" description="Helical" evidence="1">
    <location>
        <begin position="65"/>
        <end position="89"/>
    </location>
</feature>
<feature type="transmembrane region" description="Helical" evidence="1">
    <location>
        <begin position="138"/>
        <end position="157"/>
    </location>
</feature>
<dbReference type="Proteomes" id="UP000182471">
    <property type="component" value="Unassembled WGS sequence"/>
</dbReference>
<dbReference type="InterPro" id="IPR031617">
    <property type="entry name" value="PelG"/>
</dbReference>
<reference evidence="3" key="1">
    <citation type="submission" date="2016-10" db="EMBL/GenBank/DDBJ databases">
        <authorList>
            <person name="Varghese N."/>
            <person name="Submissions S."/>
        </authorList>
    </citation>
    <scope>NUCLEOTIDE SEQUENCE [LARGE SCALE GENOMIC DNA]</scope>
    <source>
        <strain evidence="3">S1b</strain>
    </source>
</reference>
<feature type="transmembrane region" description="Helical" evidence="1">
    <location>
        <begin position="200"/>
        <end position="221"/>
    </location>
</feature>
<proteinExistence type="predicted"/>
<feature type="transmembrane region" description="Helical" evidence="1">
    <location>
        <begin position="408"/>
        <end position="433"/>
    </location>
</feature>
<feature type="transmembrane region" description="Helical" evidence="1">
    <location>
        <begin position="23"/>
        <end position="45"/>
    </location>
</feature>
<sequence length="554" mass="62994">MAGIGFELKKLFEKKGVLSKMKAYGYTGVITTGPMLLGYLFLIGINWVGQWYNLDSHSRDLFISMITYSLFASLLFTSISSMVITRFVADVEYVDANSSQRKQLKQHEKILPAFNGILLFMLPIGGILYAIFLYFSGISFIHALLNFILFEELLVVWTQMTFLSAIKRYRAIMMTYSVAILIAFIFACLGSAFIGVSLTVLLISVCSGYGIMLIGNLVALYDYFPVLSEKSVIDHFNQVNVNKSDKKKEKLSIRDEYQGAFEYLKWFDEYKSLVVIGTFSTIGLFAHLIIAWLGPIGVHVQGLFYAAPEHDVPALFAFLTIIVTTINFVTSVEVNFYPKYARFYNLFNGQGSIKEIDQAEKEMLTVLEREIGYTAKRQLYFTAIMISVGLIILTQPCLKLGFTSLMGGYFRTLCVAYGIYAIGNVLMLMLLYFTDYKSAAIATVVFACVSVVGSCLTNYFFDPKFYGIGFAVASICYFAICLYKLIRFTNRLSYHILSRQPLIKEERIGIFTKLSHYLNVKLNDIDFKIHCAFNRRLVRKYKQELAEKHNIIQK</sequence>
<feature type="transmembrane region" description="Helical" evidence="1">
    <location>
        <begin position="467"/>
        <end position="486"/>
    </location>
</feature>
<feature type="transmembrane region" description="Helical" evidence="1">
    <location>
        <begin position="273"/>
        <end position="294"/>
    </location>
</feature>
<dbReference type="Pfam" id="PF16933">
    <property type="entry name" value="PelG"/>
    <property type="match status" value="2"/>
</dbReference>
<keyword evidence="1" id="KW-0812">Transmembrane</keyword>
<dbReference type="EMBL" id="FOGW01000005">
    <property type="protein sequence ID" value="SER53032.1"/>
    <property type="molecule type" value="Genomic_DNA"/>
</dbReference>
<feature type="transmembrane region" description="Helical" evidence="1">
    <location>
        <begin position="379"/>
        <end position="402"/>
    </location>
</feature>
<evidence type="ECO:0000313" key="3">
    <source>
        <dbReference type="Proteomes" id="UP000182471"/>
    </source>
</evidence>
<gene>
    <name evidence="2" type="ORF">SAMN02910429_00365</name>
</gene>
<name>A0A1H9PXX2_9FIRM</name>
<evidence type="ECO:0000256" key="1">
    <source>
        <dbReference type="SAM" id="Phobius"/>
    </source>
</evidence>
<keyword evidence="1" id="KW-1133">Transmembrane helix</keyword>
<organism evidence="2 3">
    <name type="scientific">Lachnobacterium bovis</name>
    <dbReference type="NCBI Taxonomy" id="140626"/>
    <lineage>
        <taxon>Bacteria</taxon>
        <taxon>Bacillati</taxon>
        <taxon>Bacillota</taxon>
        <taxon>Clostridia</taxon>
        <taxon>Lachnospirales</taxon>
        <taxon>Lachnospiraceae</taxon>
        <taxon>Lachnobacterium</taxon>
    </lineage>
</organism>
<protein>
    <submittedName>
        <fullName evidence="2">Uncharacterized membrane protein</fullName>
    </submittedName>
</protein>
<keyword evidence="1" id="KW-0472">Membrane</keyword>
<dbReference type="RefSeq" id="WP_051532771.1">
    <property type="nucleotide sequence ID" value="NZ_FOGW01000005.1"/>
</dbReference>
<keyword evidence="3" id="KW-1185">Reference proteome</keyword>
<accession>A0A1H9PXX2</accession>
<evidence type="ECO:0000313" key="2">
    <source>
        <dbReference type="EMBL" id="SER53032.1"/>
    </source>
</evidence>
<feature type="transmembrane region" description="Helical" evidence="1">
    <location>
        <begin position="314"/>
        <end position="337"/>
    </location>
</feature>
<dbReference type="AlphaFoldDB" id="A0A1H9PXX2"/>